<evidence type="ECO:0000259" key="8">
    <source>
        <dbReference type="PROSITE" id="PS50850"/>
    </source>
</evidence>
<keyword evidence="5 7" id="KW-1133">Transmembrane helix</keyword>
<accession>A0A243QFY5</accession>
<feature type="domain" description="Major facilitator superfamily (MFS) profile" evidence="8">
    <location>
        <begin position="17"/>
        <end position="433"/>
    </location>
</feature>
<dbReference type="STRING" id="417102.CA982_02330"/>
<reference evidence="9 10" key="1">
    <citation type="submission" date="2017-05" db="EMBL/GenBank/DDBJ databases">
        <title>Biotechnological potential of actinobacteria isolated from South African environments.</title>
        <authorList>
            <person name="Le Roes-Hill M."/>
            <person name="Prins A."/>
            <person name="Durrell K.A."/>
        </authorList>
    </citation>
    <scope>NUCLEOTIDE SEQUENCE [LARGE SCALE GENOMIC DNA]</scope>
    <source>
        <strain evidence="9">BS2</strain>
    </source>
</reference>
<feature type="transmembrane region" description="Helical" evidence="7">
    <location>
        <begin position="285"/>
        <end position="305"/>
    </location>
</feature>
<feature type="transmembrane region" description="Helical" evidence="7">
    <location>
        <begin position="407"/>
        <end position="429"/>
    </location>
</feature>
<name>A0A243QFY5_9ACTN</name>
<dbReference type="InterPro" id="IPR020846">
    <property type="entry name" value="MFS_dom"/>
</dbReference>
<keyword evidence="4 7" id="KW-0812">Transmembrane</keyword>
<dbReference type="EMBL" id="NGFO01000002">
    <property type="protein sequence ID" value="OUC80591.1"/>
    <property type="molecule type" value="Genomic_DNA"/>
</dbReference>
<evidence type="ECO:0000256" key="7">
    <source>
        <dbReference type="SAM" id="Phobius"/>
    </source>
</evidence>
<dbReference type="GO" id="GO:0022857">
    <property type="term" value="F:transmembrane transporter activity"/>
    <property type="evidence" value="ECO:0007669"/>
    <property type="project" value="InterPro"/>
</dbReference>
<feature type="transmembrane region" description="Helical" evidence="7">
    <location>
        <begin position="189"/>
        <end position="209"/>
    </location>
</feature>
<feature type="transmembrane region" description="Helical" evidence="7">
    <location>
        <begin position="90"/>
        <end position="109"/>
    </location>
</feature>
<dbReference type="OrthoDB" id="8953821at2"/>
<keyword evidence="2" id="KW-0813">Transport</keyword>
<proteinExistence type="predicted"/>
<evidence type="ECO:0000256" key="3">
    <source>
        <dbReference type="ARBA" id="ARBA00022475"/>
    </source>
</evidence>
<feature type="transmembrane region" description="Helical" evidence="7">
    <location>
        <begin position="115"/>
        <end position="142"/>
    </location>
</feature>
<evidence type="ECO:0000256" key="1">
    <source>
        <dbReference type="ARBA" id="ARBA00004651"/>
    </source>
</evidence>
<dbReference type="InterPro" id="IPR005828">
    <property type="entry name" value="MFS_sugar_transport-like"/>
</dbReference>
<comment type="caution">
    <text evidence="9">The sequence shown here is derived from an EMBL/GenBank/DDBJ whole genome shotgun (WGS) entry which is preliminary data.</text>
</comment>
<feature type="transmembrane region" description="Helical" evidence="7">
    <location>
        <begin position="32"/>
        <end position="50"/>
    </location>
</feature>
<protein>
    <submittedName>
        <fullName evidence="9">MFS transporter</fullName>
    </submittedName>
</protein>
<dbReference type="PROSITE" id="PS50850">
    <property type="entry name" value="MFS"/>
    <property type="match status" value="1"/>
</dbReference>
<dbReference type="Proteomes" id="UP000194632">
    <property type="component" value="Unassembled WGS sequence"/>
</dbReference>
<evidence type="ECO:0000256" key="5">
    <source>
        <dbReference type="ARBA" id="ARBA00022989"/>
    </source>
</evidence>
<feature type="transmembrane region" description="Helical" evidence="7">
    <location>
        <begin position="338"/>
        <end position="359"/>
    </location>
</feature>
<evidence type="ECO:0000313" key="10">
    <source>
        <dbReference type="Proteomes" id="UP000194632"/>
    </source>
</evidence>
<dbReference type="PANTHER" id="PTHR43045:SF1">
    <property type="entry name" value="SHIKIMATE TRANSPORTER"/>
    <property type="match status" value="1"/>
</dbReference>
<comment type="subcellular location">
    <subcellularLocation>
        <location evidence="1">Cell membrane</location>
        <topology evidence="1">Multi-pass membrane protein</topology>
    </subcellularLocation>
</comment>
<sequence>MPTDHTGERPAPRSARASIAAAISTSLEWYDFFIYSTAAALVFNVTFFATDSTVVSALNSFATVAVGFIARPIGGILAGQLGDRYGRKPVLVGAVCLMAVATFLIGCVPNTQTVWLAPTLLVILRICQGLAVGGQWGGAVLIATENAPAHLRGFYGSFAQLGVPIGLVLGNVAFLLATGLSSSDAFLSWVWRIPFWISLVMLPVAFAIHRFLEETPEFKAVAAKIAQTPEVQRSPMLDVIRRNPGTILMAAGANTIGIVFFYIMITGSVQFVTTYLDVARSTVLTWILISCVVMVPLVPAFGWLSDRVGRKLVFAIGSAAMMIWAIPMWLLIGSSSPTSIWPFAVAVLVGVVAMALQTGTQGTLFAELFPPEIRFSGASLGYQISAIVGGFAPFVMVAIINGNPDNAWRVGLFLTLLAAASLLCLYVIVKKRYHGDFDSQVSAGVDDAQPPAQPVR</sequence>
<feature type="transmembrane region" description="Helical" evidence="7">
    <location>
        <begin position="154"/>
        <end position="177"/>
    </location>
</feature>
<keyword evidence="10" id="KW-1185">Reference proteome</keyword>
<keyword evidence="6 7" id="KW-0472">Membrane</keyword>
<organism evidence="9 10">
    <name type="scientific">Gordonia lacunae</name>
    <dbReference type="NCBI Taxonomy" id="417102"/>
    <lineage>
        <taxon>Bacteria</taxon>
        <taxon>Bacillati</taxon>
        <taxon>Actinomycetota</taxon>
        <taxon>Actinomycetes</taxon>
        <taxon>Mycobacteriales</taxon>
        <taxon>Gordoniaceae</taxon>
        <taxon>Gordonia</taxon>
    </lineage>
</organism>
<dbReference type="Pfam" id="PF00083">
    <property type="entry name" value="Sugar_tr"/>
    <property type="match status" value="2"/>
</dbReference>
<feature type="transmembrane region" description="Helical" evidence="7">
    <location>
        <begin position="312"/>
        <end position="332"/>
    </location>
</feature>
<evidence type="ECO:0000256" key="6">
    <source>
        <dbReference type="ARBA" id="ARBA00023136"/>
    </source>
</evidence>
<feature type="transmembrane region" description="Helical" evidence="7">
    <location>
        <begin position="380"/>
        <end position="401"/>
    </location>
</feature>
<feature type="transmembrane region" description="Helical" evidence="7">
    <location>
        <begin position="246"/>
        <end position="265"/>
    </location>
</feature>
<dbReference type="CDD" id="cd17369">
    <property type="entry name" value="MFS_ShiA_like"/>
    <property type="match status" value="1"/>
</dbReference>
<evidence type="ECO:0000256" key="2">
    <source>
        <dbReference type="ARBA" id="ARBA00022448"/>
    </source>
</evidence>
<dbReference type="PANTHER" id="PTHR43045">
    <property type="entry name" value="SHIKIMATE TRANSPORTER"/>
    <property type="match status" value="1"/>
</dbReference>
<feature type="transmembrane region" description="Helical" evidence="7">
    <location>
        <begin position="56"/>
        <end position="78"/>
    </location>
</feature>
<dbReference type="AlphaFoldDB" id="A0A243QFY5"/>
<dbReference type="SUPFAM" id="SSF103473">
    <property type="entry name" value="MFS general substrate transporter"/>
    <property type="match status" value="1"/>
</dbReference>
<evidence type="ECO:0000256" key="4">
    <source>
        <dbReference type="ARBA" id="ARBA00022692"/>
    </source>
</evidence>
<dbReference type="Gene3D" id="1.20.1250.20">
    <property type="entry name" value="MFS general substrate transporter like domains"/>
    <property type="match status" value="2"/>
</dbReference>
<gene>
    <name evidence="9" type="ORF">CA982_02330</name>
</gene>
<dbReference type="InterPro" id="IPR036259">
    <property type="entry name" value="MFS_trans_sf"/>
</dbReference>
<dbReference type="GO" id="GO:0005886">
    <property type="term" value="C:plasma membrane"/>
    <property type="evidence" value="ECO:0007669"/>
    <property type="project" value="UniProtKB-SubCell"/>
</dbReference>
<evidence type="ECO:0000313" key="9">
    <source>
        <dbReference type="EMBL" id="OUC80591.1"/>
    </source>
</evidence>
<keyword evidence="3" id="KW-1003">Cell membrane</keyword>
<dbReference type="RefSeq" id="WP_086533736.1">
    <property type="nucleotide sequence ID" value="NZ_NGFO01000002.1"/>
</dbReference>